<evidence type="ECO:0000256" key="1">
    <source>
        <dbReference type="ARBA" id="ARBA00004141"/>
    </source>
</evidence>
<dbReference type="InterPro" id="IPR027359">
    <property type="entry name" value="Volt_channel_dom_sf"/>
</dbReference>
<dbReference type="AlphaFoldDB" id="A0A2U9CDM8"/>
<feature type="compositionally biased region" description="Basic and acidic residues" evidence="5">
    <location>
        <begin position="26"/>
        <end position="35"/>
    </location>
</feature>
<keyword evidence="8" id="KW-1185">Reference proteome</keyword>
<name>A0A2U9CDM8_SCOMX</name>
<accession>A0A2U9CDM8</accession>
<dbReference type="GO" id="GO:0016020">
    <property type="term" value="C:membrane"/>
    <property type="evidence" value="ECO:0007669"/>
    <property type="project" value="UniProtKB-SubCell"/>
</dbReference>
<organism evidence="7 8">
    <name type="scientific">Scophthalmus maximus</name>
    <name type="common">Turbot</name>
    <name type="synonym">Psetta maxima</name>
    <dbReference type="NCBI Taxonomy" id="52904"/>
    <lineage>
        <taxon>Eukaryota</taxon>
        <taxon>Metazoa</taxon>
        <taxon>Chordata</taxon>
        <taxon>Craniata</taxon>
        <taxon>Vertebrata</taxon>
        <taxon>Euteleostomi</taxon>
        <taxon>Actinopterygii</taxon>
        <taxon>Neopterygii</taxon>
        <taxon>Teleostei</taxon>
        <taxon>Neoteleostei</taxon>
        <taxon>Acanthomorphata</taxon>
        <taxon>Carangaria</taxon>
        <taxon>Pleuronectiformes</taxon>
        <taxon>Pleuronectoidei</taxon>
        <taxon>Scophthalmidae</taxon>
        <taxon>Scophthalmus</taxon>
    </lineage>
</organism>
<keyword evidence="4 6" id="KW-0472">Membrane</keyword>
<gene>
    <name evidence="7" type="ORF">SMAX5B_021141</name>
</gene>
<dbReference type="Proteomes" id="UP000246464">
    <property type="component" value="Chromosome 15"/>
</dbReference>
<evidence type="ECO:0000256" key="2">
    <source>
        <dbReference type="ARBA" id="ARBA00022692"/>
    </source>
</evidence>
<evidence type="ECO:0000256" key="3">
    <source>
        <dbReference type="ARBA" id="ARBA00022989"/>
    </source>
</evidence>
<evidence type="ECO:0000256" key="5">
    <source>
        <dbReference type="SAM" id="MobiDB-lite"/>
    </source>
</evidence>
<sequence>MSPASDASMTECLTASFTSFQRRGPRGPDETQSHWRESMRRTFEEPTSSLVAQILASVSVLFVVVSMVMLCASTLPDWMAAETLDQHK</sequence>
<keyword evidence="3 6" id="KW-1133">Transmembrane helix</keyword>
<comment type="subcellular location">
    <subcellularLocation>
        <location evidence="1">Membrane</location>
        <topology evidence="1">Multi-pass membrane protein</topology>
    </subcellularLocation>
</comment>
<reference evidence="7 8" key="1">
    <citation type="submission" date="2017-12" db="EMBL/GenBank/DDBJ databases">
        <title>Integrating genomic resources of turbot (Scophthalmus maximus) in depth evaluation of genetic and physical mapping variation across individuals.</title>
        <authorList>
            <person name="Martinez P."/>
        </authorList>
    </citation>
    <scope>NUCLEOTIDE SEQUENCE [LARGE SCALE GENOMIC DNA]</scope>
</reference>
<evidence type="ECO:0000256" key="6">
    <source>
        <dbReference type="SAM" id="Phobius"/>
    </source>
</evidence>
<protein>
    <submittedName>
        <fullName evidence="7">Putative potassium voltage-gated channel subfamily G member 3-like</fullName>
    </submittedName>
</protein>
<feature type="transmembrane region" description="Helical" evidence="6">
    <location>
        <begin position="50"/>
        <end position="75"/>
    </location>
</feature>
<feature type="region of interest" description="Disordered" evidence="5">
    <location>
        <begin position="16"/>
        <end position="35"/>
    </location>
</feature>
<dbReference type="Gene3D" id="1.20.120.350">
    <property type="entry name" value="Voltage-gated potassium channels. Chain C"/>
    <property type="match status" value="1"/>
</dbReference>
<evidence type="ECO:0000313" key="7">
    <source>
        <dbReference type="EMBL" id="AWP14705.1"/>
    </source>
</evidence>
<dbReference type="EMBL" id="CP026257">
    <property type="protein sequence ID" value="AWP14705.1"/>
    <property type="molecule type" value="Genomic_DNA"/>
</dbReference>
<evidence type="ECO:0000256" key="4">
    <source>
        <dbReference type="ARBA" id="ARBA00023136"/>
    </source>
</evidence>
<evidence type="ECO:0000313" key="8">
    <source>
        <dbReference type="Proteomes" id="UP000246464"/>
    </source>
</evidence>
<keyword evidence="2 6" id="KW-0812">Transmembrane</keyword>
<proteinExistence type="predicted"/>